<feature type="region of interest" description="Disordered" evidence="1">
    <location>
        <begin position="416"/>
        <end position="523"/>
    </location>
</feature>
<accession>A0AAW0ANB4</accession>
<reference evidence="2 3" key="1">
    <citation type="submission" date="2024-01" db="EMBL/GenBank/DDBJ databases">
        <title>A draft genome for a cacao thread blight-causing isolate of Paramarasmius palmivorus.</title>
        <authorList>
            <person name="Baruah I.K."/>
            <person name="Bukari Y."/>
            <person name="Amoako-Attah I."/>
            <person name="Meinhardt L.W."/>
            <person name="Bailey B.A."/>
            <person name="Cohen S.P."/>
        </authorList>
    </citation>
    <scope>NUCLEOTIDE SEQUENCE [LARGE SCALE GENOMIC DNA]</scope>
    <source>
        <strain evidence="2 3">GH-12</strain>
    </source>
</reference>
<comment type="caution">
    <text evidence="2">The sequence shown here is derived from an EMBL/GenBank/DDBJ whole genome shotgun (WGS) entry which is preliminary data.</text>
</comment>
<sequence length="917" mass="101887">MSSEETSLPSPPSSAILQPSPSSHCPSEMPTAPPPVSPPTLETSDAQSTTPAPVSLDPSGTSASSLSNSTSPAMTAGQEASCSPSNSASTGKEGLDEASASADTDESLMDVNGSGKRGRPSHFSGPRLLAMQKGLQRYMELTTKREKTQFWPGFMAEIIAEFPLSRYPIPASRLAGRGDFVEKTQEDIQKMTRQQKSTYYRSARLGSATDEELYLQMVKDWILWQQTCARKSDGGTTAALFKAELGKKKKQIKPQFNHFVMKHPDYRQVVVSRSSETGRLDRLPSRAQAVKDLLADLPAEEVDALKAEYTELLEELDEDEEDEMEVPADVATQRSRRKNFGSMAQDVLNIWRKLTGLNLVLLAGECIDGDADYDSCVIFSKPDDCPDMDAGAGVDFDRFSNTFLHWLKDIYDRTHSDTEKTPREPSNESSNASLPPSSTPACTPSVKQSAIAPDNILASGPKSSSADRGKQGSGTTAGKKAVRREEWSGDETPEPSEPSDMGSESEDEGEQEARGGRPVVPLNSEGLWEKNEEGLPVLQVPMCDLTREQQAAFTRECAMAIGLTKALEELNEDMSKSSKRKKASASKYKGTKPTRKSSRIKTSVHDQDVDNGDAADSEREPGVDNQRDHGVEQEDIEMNDGNAGAKDGNKDSDAPAQPVILSVDNVDLLPAWAKAVATGYVQMDTPKMEPWAQFDVEGCSTSFLKGYAGWLLGPDTVCRPEPWRATVYKWIEVEEEWNRRNVSVQGAQFKMLKNRRPKGFLQWFKYGRMRWEALIPSEVSVDTLGHEWWVWWSKVVNPRWRPRAEDMIMPGGQGSWEAVRIPGKDGFILVLVALRWWCDLLDHPDQDLLWVSTIKAVYWTLEELLKDARTNFEEITPTSATNDDREQEEEERQQVEAPGVKRKRNGNMTGKEKKRRR</sequence>
<gene>
    <name evidence="2" type="primary">RBT1_63</name>
    <name evidence="2" type="ORF">VNI00_019246</name>
</gene>
<feature type="compositionally biased region" description="Polar residues" evidence="1">
    <location>
        <begin position="427"/>
        <end position="448"/>
    </location>
</feature>
<feature type="compositionally biased region" description="Polar residues" evidence="1">
    <location>
        <begin position="15"/>
        <end position="25"/>
    </location>
</feature>
<feature type="compositionally biased region" description="Basic and acidic residues" evidence="1">
    <location>
        <begin position="616"/>
        <end position="632"/>
    </location>
</feature>
<feature type="compositionally biased region" description="Low complexity" evidence="1">
    <location>
        <begin position="58"/>
        <end position="73"/>
    </location>
</feature>
<evidence type="ECO:0000313" key="3">
    <source>
        <dbReference type="Proteomes" id="UP001383192"/>
    </source>
</evidence>
<feature type="region of interest" description="Disordered" evidence="1">
    <location>
        <begin position="1"/>
        <end position="127"/>
    </location>
</feature>
<dbReference type="AlphaFoldDB" id="A0AAW0ANB4"/>
<feature type="compositionally biased region" description="Basic and acidic residues" evidence="1">
    <location>
        <begin position="416"/>
        <end position="426"/>
    </location>
</feature>
<organism evidence="2 3">
    <name type="scientific">Paramarasmius palmivorus</name>
    <dbReference type="NCBI Taxonomy" id="297713"/>
    <lineage>
        <taxon>Eukaryota</taxon>
        <taxon>Fungi</taxon>
        <taxon>Dikarya</taxon>
        <taxon>Basidiomycota</taxon>
        <taxon>Agaricomycotina</taxon>
        <taxon>Agaricomycetes</taxon>
        <taxon>Agaricomycetidae</taxon>
        <taxon>Agaricales</taxon>
        <taxon>Marasmiineae</taxon>
        <taxon>Marasmiaceae</taxon>
        <taxon>Paramarasmius</taxon>
    </lineage>
</organism>
<evidence type="ECO:0000256" key="1">
    <source>
        <dbReference type="SAM" id="MobiDB-lite"/>
    </source>
</evidence>
<dbReference type="EMBL" id="JAYKXP010000340">
    <property type="protein sequence ID" value="KAK7014804.1"/>
    <property type="molecule type" value="Genomic_DNA"/>
</dbReference>
<feature type="region of interest" description="Disordered" evidence="1">
    <location>
        <begin position="572"/>
        <end position="656"/>
    </location>
</feature>
<feature type="compositionally biased region" description="Basic residues" evidence="1">
    <location>
        <begin position="577"/>
        <end position="599"/>
    </location>
</feature>
<keyword evidence="3" id="KW-1185">Reference proteome</keyword>
<feature type="compositionally biased region" description="Polar residues" evidence="1">
    <location>
        <begin position="78"/>
        <end position="90"/>
    </location>
</feature>
<feature type="region of interest" description="Disordered" evidence="1">
    <location>
        <begin position="875"/>
        <end position="917"/>
    </location>
</feature>
<dbReference type="Proteomes" id="UP001383192">
    <property type="component" value="Unassembled WGS sequence"/>
</dbReference>
<name>A0AAW0ANB4_9AGAR</name>
<evidence type="ECO:0000313" key="2">
    <source>
        <dbReference type="EMBL" id="KAK7014804.1"/>
    </source>
</evidence>
<protein>
    <submittedName>
        <fullName evidence="2">SERTA domain-containing protein 3</fullName>
    </submittedName>
</protein>
<proteinExistence type="predicted"/>